<evidence type="ECO:0000256" key="7">
    <source>
        <dbReference type="ARBA" id="ARBA00049244"/>
    </source>
</evidence>
<comment type="catalytic activity">
    <reaction evidence="7">
        <text>DNA(n) + a 2'-deoxyribonucleoside 5'-triphosphate = DNA(n+1) + diphosphate</text>
        <dbReference type="Rhea" id="RHEA:22508"/>
        <dbReference type="Rhea" id="RHEA-COMP:17339"/>
        <dbReference type="Rhea" id="RHEA-COMP:17340"/>
        <dbReference type="ChEBI" id="CHEBI:33019"/>
        <dbReference type="ChEBI" id="CHEBI:61560"/>
        <dbReference type="ChEBI" id="CHEBI:173112"/>
        <dbReference type="EC" id="2.7.7.7"/>
    </reaction>
</comment>
<evidence type="ECO:0000313" key="10">
    <source>
        <dbReference type="EMBL" id="CAI2176400.1"/>
    </source>
</evidence>
<dbReference type="OrthoDB" id="6755010at2759"/>
<keyword evidence="3" id="KW-0808">Transferase</keyword>
<evidence type="ECO:0000256" key="3">
    <source>
        <dbReference type="ARBA" id="ARBA00022679"/>
    </source>
</evidence>
<dbReference type="PRINTS" id="PR00106">
    <property type="entry name" value="DNAPOLB"/>
</dbReference>
<evidence type="ECO:0000256" key="4">
    <source>
        <dbReference type="ARBA" id="ARBA00022695"/>
    </source>
</evidence>
<dbReference type="InterPro" id="IPR050240">
    <property type="entry name" value="DNA_pol_type-B"/>
</dbReference>
<dbReference type="InterPro" id="IPR043502">
    <property type="entry name" value="DNA/RNA_pol_sf"/>
</dbReference>
<dbReference type="EC" id="2.7.7.7" evidence="2"/>
<evidence type="ECO:0000256" key="1">
    <source>
        <dbReference type="ARBA" id="ARBA00005755"/>
    </source>
</evidence>
<dbReference type="Gene3D" id="3.90.1600.10">
    <property type="entry name" value="Palm domain of DNA polymerase"/>
    <property type="match status" value="1"/>
</dbReference>
<dbReference type="Pfam" id="PF00136">
    <property type="entry name" value="DNA_pol_B"/>
    <property type="match status" value="1"/>
</dbReference>
<dbReference type="GO" id="GO:0006261">
    <property type="term" value="P:DNA-templated DNA replication"/>
    <property type="evidence" value="ECO:0007669"/>
    <property type="project" value="TreeGrafter"/>
</dbReference>
<gene>
    <name evidence="10" type="ORF">FWILDA_LOCUS7564</name>
</gene>
<accession>A0A9W4WPF7</accession>
<dbReference type="InterPro" id="IPR006134">
    <property type="entry name" value="DNA-dir_DNA_pol_B_multi_dom"/>
</dbReference>
<keyword evidence="5" id="KW-0239">DNA-directed DNA polymerase</keyword>
<dbReference type="InterPro" id="IPR023211">
    <property type="entry name" value="DNA_pol_palm_dom_sf"/>
</dbReference>
<dbReference type="InterPro" id="IPR006172">
    <property type="entry name" value="DNA-dir_DNA_pol_B"/>
</dbReference>
<comment type="similarity">
    <text evidence="1">Belongs to the DNA polymerase type-B family.</text>
</comment>
<organism evidence="10 11">
    <name type="scientific">Funneliformis geosporum</name>
    <dbReference type="NCBI Taxonomy" id="1117311"/>
    <lineage>
        <taxon>Eukaryota</taxon>
        <taxon>Fungi</taxon>
        <taxon>Fungi incertae sedis</taxon>
        <taxon>Mucoromycota</taxon>
        <taxon>Glomeromycotina</taxon>
        <taxon>Glomeromycetes</taxon>
        <taxon>Glomerales</taxon>
        <taxon>Glomeraceae</taxon>
        <taxon>Funneliformis</taxon>
    </lineage>
</organism>
<comment type="caution">
    <text evidence="10">The sequence shown here is derived from an EMBL/GenBank/DDBJ whole genome shotgun (WGS) entry which is preliminary data.</text>
</comment>
<feature type="region of interest" description="Disordered" evidence="8">
    <location>
        <begin position="120"/>
        <end position="150"/>
    </location>
</feature>
<dbReference type="EMBL" id="CAMKVN010001499">
    <property type="protein sequence ID" value="CAI2176400.1"/>
    <property type="molecule type" value="Genomic_DNA"/>
</dbReference>
<feature type="domain" description="DNA-directed DNA polymerase family B multifunctional" evidence="9">
    <location>
        <begin position="206"/>
        <end position="415"/>
    </location>
</feature>
<proteinExistence type="inferred from homology"/>
<dbReference type="Proteomes" id="UP001153678">
    <property type="component" value="Unassembled WGS sequence"/>
</dbReference>
<evidence type="ECO:0000256" key="2">
    <source>
        <dbReference type="ARBA" id="ARBA00012417"/>
    </source>
</evidence>
<dbReference type="GO" id="GO:0003887">
    <property type="term" value="F:DNA-directed DNA polymerase activity"/>
    <property type="evidence" value="ECO:0007669"/>
    <property type="project" value="UniProtKB-KW"/>
</dbReference>
<sequence>MAIENKGSTERINEMYRYVLRLYGRLINGQKALVTLIDIQVFFDILVLDEETPDKCEEKSYLRIYTNGTGERKKAIQDIQENNFETASDDLYSFHHKTQLQELGEFAEVLDLNNNSISSQHTRMDVRANDGKVRNKGRNSKAPEKGEEDLEDKEYMSSLIKIKIMCLKKRFSHSEVKKEGSLKFFLQKFGLDNKADMPYDKITRVPEDIEKEKYPDAYVFPPKKGIMTERPVTGLNFVSLYPSIIMTYNLSSEKIILDREKADNVCKNKNELYTIEFKFNKYDIQAWCVRHENQFERKELYPAVLEDLSIKRLELKERLRQRIPESLNLEYSSICFDYDYWIRSKALKVYMNTFYGKAGNSLSPIFLRELACETTIAGKYNLNLVVKFVSKKGFGIKYGDTDSLCLTCPDRYYEKCNEAFSGKNFPKKRTGLKWLKLLWM</sequence>
<keyword evidence="6" id="KW-0238">DNA-binding</keyword>
<dbReference type="SUPFAM" id="SSF56672">
    <property type="entry name" value="DNA/RNA polymerases"/>
    <property type="match status" value="1"/>
</dbReference>
<keyword evidence="4" id="KW-0548">Nucleotidyltransferase</keyword>
<evidence type="ECO:0000256" key="8">
    <source>
        <dbReference type="SAM" id="MobiDB-lite"/>
    </source>
</evidence>
<dbReference type="InterPro" id="IPR017964">
    <property type="entry name" value="DNA-dir_DNA_pol_B_CS"/>
</dbReference>
<keyword evidence="11" id="KW-1185">Reference proteome</keyword>
<evidence type="ECO:0000259" key="9">
    <source>
        <dbReference type="Pfam" id="PF00136"/>
    </source>
</evidence>
<name>A0A9W4WPF7_9GLOM</name>
<evidence type="ECO:0000256" key="6">
    <source>
        <dbReference type="ARBA" id="ARBA00023125"/>
    </source>
</evidence>
<dbReference type="GO" id="GO:0003677">
    <property type="term" value="F:DNA binding"/>
    <property type="evidence" value="ECO:0007669"/>
    <property type="project" value="UniProtKB-KW"/>
</dbReference>
<feature type="compositionally biased region" description="Basic and acidic residues" evidence="8">
    <location>
        <begin position="122"/>
        <end position="133"/>
    </location>
</feature>
<dbReference type="GO" id="GO:0000166">
    <property type="term" value="F:nucleotide binding"/>
    <property type="evidence" value="ECO:0007669"/>
    <property type="project" value="InterPro"/>
</dbReference>
<protein>
    <recommendedName>
        <fullName evidence="2">DNA-directed DNA polymerase</fullName>
        <ecNumber evidence="2">2.7.7.7</ecNumber>
    </recommendedName>
</protein>
<dbReference type="PROSITE" id="PS00116">
    <property type="entry name" value="DNA_POLYMERASE_B"/>
    <property type="match status" value="1"/>
</dbReference>
<dbReference type="PANTHER" id="PTHR10322">
    <property type="entry name" value="DNA POLYMERASE CATALYTIC SUBUNIT"/>
    <property type="match status" value="1"/>
</dbReference>
<reference evidence="10" key="1">
    <citation type="submission" date="2022-08" db="EMBL/GenBank/DDBJ databases">
        <authorList>
            <person name="Kallberg Y."/>
            <person name="Tangrot J."/>
            <person name="Rosling A."/>
        </authorList>
    </citation>
    <scope>NUCLEOTIDE SEQUENCE</scope>
    <source>
        <strain evidence="10">Wild A</strain>
    </source>
</reference>
<evidence type="ECO:0000256" key="5">
    <source>
        <dbReference type="ARBA" id="ARBA00022932"/>
    </source>
</evidence>
<dbReference type="AlphaFoldDB" id="A0A9W4WPF7"/>
<evidence type="ECO:0000313" key="11">
    <source>
        <dbReference type="Proteomes" id="UP001153678"/>
    </source>
</evidence>
<dbReference type="PANTHER" id="PTHR10322:SF23">
    <property type="entry name" value="DNA POLYMERASE DELTA CATALYTIC SUBUNIT"/>
    <property type="match status" value="1"/>
</dbReference>